<evidence type="ECO:0000313" key="6">
    <source>
        <dbReference type="EMBL" id="CAB4179470.1"/>
    </source>
</evidence>
<dbReference type="EMBL" id="LR796917">
    <property type="protein sequence ID" value="CAB4174638.1"/>
    <property type="molecule type" value="Genomic_DNA"/>
</dbReference>
<evidence type="ECO:0000313" key="3">
    <source>
        <dbReference type="EMBL" id="CAB4150606.1"/>
    </source>
</evidence>
<evidence type="ECO:0000313" key="10">
    <source>
        <dbReference type="EMBL" id="CAB4219887.1"/>
    </source>
</evidence>
<evidence type="ECO:0000313" key="4">
    <source>
        <dbReference type="EMBL" id="CAB4161587.1"/>
    </source>
</evidence>
<evidence type="ECO:0000313" key="5">
    <source>
        <dbReference type="EMBL" id="CAB4174638.1"/>
    </source>
</evidence>
<dbReference type="EMBL" id="LR798423">
    <property type="protein sequence ID" value="CAB5230575.1"/>
    <property type="molecule type" value="Genomic_DNA"/>
</dbReference>
<accession>A0A6J5SND7</accession>
<name>A0A6J5SND7_9CAUD</name>
<dbReference type="EMBL" id="LR796548">
    <property type="protein sequence ID" value="CAB4150606.1"/>
    <property type="molecule type" value="Genomic_DNA"/>
</dbReference>
<dbReference type="EMBL" id="LR797434">
    <property type="protein sequence ID" value="CAB4216258.1"/>
    <property type="molecule type" value="Genomic_DNA"/>
</dbReference>
<evidence type="ECO:0000313" key="11">
    <source>
        <dbReference type="EMBL" id="CAB5230575.1"/>
    </source>
</evidence>
<evidence type="ECO:0000313" key="7">
    <source>
        <dbReference type="EMBL" id="CAB4188383.1"/>
    </source>
</evidence>
<evidence type="ECO:0000313" key="2">
    <source>
        <dbReference type="EMBL" id="CAB4146133.1"/>
    </source>
</evidence>
<sequence length="208" mass="24056">MNKDNLQRVINAIKFDGRKKFNMNVFLGKLNVQQYEERVFNGTDSASEYGATRVNFVEEGTDIFNCTSMGCIAGFAAAIANDWKAPKWLSVDNHSNQVNNFEFDSNKFLGFTHEEGRNLYFGDSACIWKWLMKHEPERYSQLNLVDYQSMDDAEEEGREWYEEDLEIDFSSIDYLTAVDVLTRILNEEIGLANEDNEPYYVKKEAVVS</sequence>
<dbReference type="EMBL" id="LR796461">
    <property type="protein sequence ID" value="CAB4146133.1"/>
    <property type="molecule type" value="Genomic_DNA"/>
</dbReference>
<dbReference type="EMBL" id="LR796980">
    <property type="protein sequence ID" value="CAB4179470.1"/>
    <property type="molecule type" value="Genomic_DNA"/>
</dbReference>
<dbReference type="EMBL" id="LR797130">
    <property type="protein sequence ID" value="CAB4188383.1"/>
    <property type="molecule type" value="Genomic_DNA"/>
</dbReference>
<evidence type="ECO:0000313" key="9">
    <source>
        <dbReference type="EMBL" id="CAB4216258.1"/>
    </source>
</evidence>
<dbReference type="EMBL" id="LR796305">
    <property type="protein sequence ID" value="CAB4135722.1"/>
    <property type="molecule type" value="Genomic_DNA"/>
</dbReference>
<evidence type="ECO:0000313" key="8">
    <source>
        <dbReference type="EMBL" id="CAB4192008.1"/>
    </source>
</evidence>
<dbReference type="EMBL" id="LR796709">
    <property type="protein sequence ID" value="CAB4161587.1"/>
    <property type="molecule type" value="Genomic_DNA"/>
</dbReference>
<evidence type="ECO:0000313" key="1">
    <source>
        <dbReference type="EMBL" id="CAB4135722.1"/>
    </source>
</evidence>
<gene>
    <name evidence="6" type="ORF">UFOVP1031_113</name>
    <name evidence="7" type="ORF">UFOVP1172_22</name>
    <name evidence="8" type="ORF">UFOVP1240_84</name>
    <name evidence="9" type="ORF">UFOVP1486_141</name>
    <name evidence="11" type="ORF">UFOVP1578_28</name>
    <name evidence="10" type="ORF">UFOVP1630_20</name>
    <name evidence="1" type="ORF">UFOVP288_101</name>
    <name evidence="2" type="ORF">UFOVP483_95</name>
    <name evidence="3" type="ORF">UFOVP573_14</name>
    <name evidence="4" type="ORF">UFOVP769_101</name>
    <name evidence="5" type="ORF">UFOVP962_69</name>
</gene>
<reference evidence="9" key="1">
    <citation type="submission" date="2020-05" db="EMBL/GenBank/DDBJ databases">
        <authorList>
            <person name="Chiriac C."/>
            <person name="Salcher M."/>
            <person name="Ghai R."/>
            <person name="Kavagutti S V."/>
        </authorList>
    </citation>
    <scope>NUCLEOTIDE SEQUENCE</scope>
</reference>
<dbReference type="EMBL" id="LR797180">
    <property type="protein sequence ID" value="CAB4192008.1"/>
    <property type="molecule type" value="Genomic_DNA"/>
</dbReference>
<organism evidence="9">
    <name type="scientific">uncultured Caudovirales phage</name>
    <dbReference type="NCBI Taxonomy" id="2100421"/>
    <lineage>
        <taxon>Viruses</taxon>
        <taxon>Duplodnaviria</taxon>
        <taxon>Heunggongvirae</taxon>
        <taxon>Uroviricota</taxon>
        <taxon>Caudoviricetes</taxon>
        <taxon>Peduoviridae</taxon>
        <taxon>Maltschvirus</taxon>
        <taxon>Maltschvirus maltsch</taxon>
    </lineage>
</organism>
<proteinExistence type="predicted"/>
<dbReference type="EMBL" id="LR797492">
    <property type="protein sequence ID" value="CAB4219887.1"/>
    <property type="molecule type" value="Genomic_DNA"/>
</dbReference>
<protein>
    <submittedName>
        <fullName evidence="9">Uncharacterized protein</fullName>
    </submittedName>
</protein>